<dbReference type="AlphaFoldDB" id="A0A453P0L5"/>
<accession>A0A453P0L5</accession>
<reference evidence="2" key="2">
    <citation type="journal article" date="2017" name="Nat. Plants">
        <title>The Aegilops tauschii genome reveals multiple impacts of transposons.</title>
        <authorList>
            <person name="Zhao G."/>
            <person name="Zou C."/>
            <person name="Li K."/>
            <person name="Wang K."/>
            <person name="Li T."/>
            <person name="Gao L."/>
            <person name="Zhang X."/>
            <person name="Wang H."/>
            <person name="Yang Z."/>
            <person name="Liu X."/>
            <person name="Jiang W."/>
            <person name="Mao L."/>
            <person name="Kong X."/>
            <person name="Jiao Y."/>
            <person name="Jia J."/>
        </authorList>
    </citation>
    <scope>NUCLEOTIDE SEQUENCE [LARGE SCALE GENOMIC DNA]</scope>
    <source>
        <strain evidence="2">cv. AL8/78</strain>
    </source>
</reference>
<reference evidence="2" key="1">
    <citation type="journal article" date="2014" name="Science">
        <title>Ancient hybridizations among the ancestral genomes of bread wheat.</title>
        <authorList>
            <consortium name="International Wheat Genome Sequencing Consortium,"/>
            <person name="Marcussen T."/>
            <person name="Sandve S.R."/>
            <person name="Heier L."/>
            <person name="Spannagl M."/>
            <person name="Pfeifer M."/>
            <person name="Jakobsen K.S."/>
            <person name="Wulff B.B."/>
            <person name="Steuernagel B."/>
            <person name="Mayer K.F."/>
            <person name="Olsen O.A."/>
        </authorList>
    </citation>
    <scope>NUCLEOTIDE SEQUENCE [LARGE SCALE GENOMIC DNA]</scope>
    <source>
        <strain evidence="2">cv. AL8/78</strain>
    </source>
</reference>
<name>A0A453P0L5_AEGTS</name>
<sequence length="49" mass="5510">MHLLIGSGNFCYSSGILSSLLTTICLQKPQEGTEEWKLLDVCINPKEWI</sequence>
<keyword evidence="2" id="KW-1185">Reference proteome</keyword>
<proteinExistence type="predicted"/>
<reference evidence="1" key="4">
    <citation type="submission" date="2019-03" db="UniProtKB">
        <authorList>
            <consortium name="EnsemblPlants"/>
        </authorList>
    </citation>
    <scope>IDENTIFICATION</scope>
</reference>
<evidence type="ECO:0000313" key="1">
    <source>
        <dbReference type="EnsemblPlants" id="AET6Gv20563400.3"/>
    </source>
</evidence>
<dbReference type="EnsemblPlants" id="AET6Gv20563400.3">
    <property type="protein sequence ID" value="AET6Gv20563400.3"/>
    <property type="gene ID" value="AET6Gv20563400"/>
</dbReference>
<dbReference type="Gramene" id="AET6Gv20563400.3">
    <property type="protein sequence ID" value="AET6Gv20563400.3"/>
    <property type="gene ID" value="AET6Gv20563400"/>
</dbReference>
<protein>
    <submittedName>
        <fullName evidence="1">Uncharacterized protein</fullName>
    </submittedName>
</protein>
<organism evidence="1 2">
    <name type="scientific">Aegilops tauschii subsp. strangulata</name>
    <name type="common">Goatgrass</name>
    <dbReference type="NCBI Taxonomy" id="200361"/>
    <lineage>
        <taxon>Eukaryota</taxon>
        <taxon>Viridiplantae</taxon>
        <taxon>Streptophyta</taxon>
        <taxon>Embryophyta</taxon>
        <taxon>Tracheophyta</taxon>
        <taxon>Spermatophyta</taxon>
        <taxon>Magnoliopsida</taxon>
        <taxon>Liliopsida</taxon>
        <taxon>Poales</taxon>
        <taxon>Poaceae</taxon>
        <taxon>BOP clade</taxon>
        <taxon>Pooideae</taxon>
        <taxon>Triticodae</taxon>
        <taxon>Triticeae</taxon>
        <taxon>Triticinae</taxon>
        <taxon>Aegilops</taxon>
    </lineage>
</organism>
<evidence type="ECO:0000313" key="2">
    <source>
        <dbReference type="Proteomes" id="UP000015105"/>
    </source>
</evidence>
<reference evidence="1" key="3">
    <citation type="journal article" date="2017" name="Nature">
        <title>Genome sequence of the progenitor of the wheat D genome Aegilops tauschii.</title>
        <authorList>
            <person name="Luo M.C."/>
            <person name="Gu Y.Q."/>
            <person name="Puiu D."/>
            <person name="Wang H."/>
            <person name="Twardziok S.O."/>
            <person name="Deal K.R."/>
            <person name="Huo N."/>
            <person name="Zhu T."/>
            <person name="Wang L."/>
            <person name="Wang Y."/>
            <person name="McGuire P.E."/>
            <person name="Liu S."/>
            <person name="Long H."/>
            <person name="Ramasamy R.K."/>
            <person name="Rodriguez J.C."/>
            <person name="Van S.L."/>
            <person name="Yuan L."/>
            <person name="Wang Z."/>
            <person name="Xia Z."/>
            <person name="Xiao L."/>
            <person name="Anderson O.D."/>
            <person name="Ouyang S."/>
            <person name="Liang Y."/>
            <person name="Zimin A.V."/>
            <person name="Pertea G."/>
            <person name="Qi P."/>
            <person name="Bennetzen J.L."/>
            <person name="Dai X."/>
            <person name="Dawson M.W."/>
            <person name="Muller H.G."/>
            <person name="Kugler K."/>
            <person name="Rivarola-Duarte L."/>
            <person name="Spannagl M."/>
            <person name="Mayer K.F.X."/>
            <person name="Lu F.H."/>
            <person name="Bevan M.W."/>
            <person name="Leroy P."/>
            <person name="Li P."/>
            <person name="You F.M."/>
            <person name="Sun Q."/>
            <person name="Liu Z."/>
            <person name="Lyons E."/>
            <person name="Wicker T."/>
            <person name="Salzberg S.L."/>
            <person name="Devos K.M."/>
            <person name="Dvorak J."/>
        </authorList>
    </citation>
    <scope>NUCLEOTIDE SEQUENCE [LARGE SCALE GENOMIC DNA]</scope>
    <source>
        <strain evidence="1">cv. AL8/78</strain>
    </source>
</reference>
<reference evidence="1" key="5">
    <citation type="journal article" date="2021" name="G3 (Bethesda)">
        <title>Aegilops tauschii genome assembly Aet v5.0 features greater sequence contiguity and improved annotation.</title>
        <authorList>
            <person name="Wang L."/>
            <person name="Zhu T."/>
            <person name="Rodriguez J.C."/>
            <person name="Deal K.R."/>
            <person name="Dubcovsky J."/>
            <person name="McGuire P.E."/>
            <person name="Lux T."/>
            <person name="Spannagl M."/>
            <person name="Mayer K.F.X."/>
            <person name="Baldrich P."/>
            <person name="Meyers B.C."/>
            <person name="Huo N."/>
            <person name="Gu Y.Q."/>
            <person name="Zhou H."/>
            <person name="Devos K.M."/>
            <person name="Bennetzen J.L."/>
            <person name="Unver T."/>
            <person name="Budak H."/>
            <person name="Gulick P.J."/>
            <person name="Galiba G."/>
            <person name="Kalapos B."/>
            <person name="Nelson D.R."/>
            <person name="Li P."/>
            <person name="You F.M."/>
            <person name="Luo M.C."/>
            <person name="Dvorak J."/>
        </authorList>
    </citation>
    <scope>NUCLEOTIDE SEQUENCE [LARGE SCALE GENOMIC DNA]</scope>
    <source>
        <strain evidence="1">cv. AL8/78</strain>
    </source>
</reference>
<dbReference type="Proteomes" id="UP000015105">
    <property type="component" value="Chromosome 6D"/>
</dbReference>